<organism evidence="13 14">
    <name type="scientific">Candidatus Macondimonas diazotrophica</name>
    <dbReference type="NCBI Taxonomy" id="2305248"/>
    <lineage>
        <taxon>Bacteria</taxon>
        <taxon>Pseudomonadati</taxon>
        <taxon>Pseudomonadota</taxon>
        <taxon>Gammaproteobacteria</taxon>
        <taxon>Chromatiales</taxon>
        <taxon>Ectothiorhodospiraceae</taxon>
        <taxon>Candidatus Macondimonas</taxon>
    </lineage>
</organism>
<dbReference type="GO" id="GO:0005524">
    <property type="term" value="F:ATP binding"/>
    <property type="evidence" value="ECO:0007669"/>
    <property type="project" value="UniProtKB-KW"/>
</dbReference>
<evidence type="ECO:0000313" key="14">
    <source>
        <dbReference type="Proteomes" id="UP000297890"/>
    </source>
</evidence>
<evidence type="ECO:0000256" key="6">
    <source>
        <dbReference type="ARBA" id="ARBA00022695"/>
    </source>
</evidence>
<comment type="pathway">
    <text evidence="2 11">Cofactor biosynthesis; NAD(+) biosynthesis; deamido-NAD(+) from nicotinate D-ribonucleotide: step 1/1.</text>
</comment>
<evidence type="ECO:0000256" key="5">
    <source>
        <dbReference type="ARBA" id="ARBA00022679"/>
    </source>
</evidence>
<evidence type="ECO:0000259" key="12">
    <source>
        <dbReference type="Pfam" id="PF01467"/>
    </source>
</evidence>
<keyword evidence="7 11" id="KW-0547">Nucleotide-binding</keyword>
<dbReference type="InterPro" id="IPR005248">
    <property type="entry name" value="NadD/NMNAT"/>
</dbReference>
<dbReference type="GO" id="GO:0009435">
    <property type="term" value="P:NAD+ biosynthetic process"/>
    <property type="evidence" value="ECO:0007669"/>
    <property type="project" value="UniProtKB-UniRule"/>
</dbReference>
<evidence type="ECO:0000313" key="13">
    <source>
        <dbReference type="EMBL" id="TFZ83909.1"/>
    </source>
</evidence>
<dbReference type="OrthoDB" id="5295945at2"/>
<dbReference type="NCBIfam" id="TIGR00482">
    <property type="entry name" value="nicotinate (nicotinamide) nucleotide adenylyltransferase"/>
    <property type="match status" value="1"/>
</dbReference>
<keyword evidence="4 11" id="KW-0662">Pyridine nucleotide biosynthesis</keyword>
<evidence type="ECO:0000256" key="8">
    <source>
        <dbReference type="ARBA" id="ARBA00022840"/>
    </source>
</evidence>
<evidence type="ECO:0000256" key="7">
    <source>
        <dbReference type="ARBA" id="ARBA00022741"/>
    </source>
</evidence>
<dbReference type="InterPro" id="IPR004821">
    <property type="entry name" value="Cyt_trans-like"/>
</dbReference>
<evidence type="ECO:0000256" key="1">
    <source>
        <dbReference type="ARBA" id="ARBA00002324"/>
    </source>
</evidence>
<keyword evidence="14" id="KW-1185">Reference proteome</keyword>
<evidence type="ECO:0000256" key="2">
    <source>
        <dbReference type="ARBA" id="ARBA00005019"/>
    </source>
</evidence>
<dbReference type="PANTHER" id="PTHR39321">
    <property type="entry name" value="NICOTINATE-NUCLEOTIDE ADENYLYLTRANSFERASE-RELATED"/>
    <property type="match status" value="1"/>
</dbReference>
<comment type="catalytic activity">
    <reaction evidence="10 11">
        <text>nicotinate beta-D-ribonucleotide + ATP + H(+) = deamido-NAD(+) + diphosphate</text>
        <dbReference type="Rhea" id="RHEA:22860"/>
        <dbReference type="ChEBI" id="CHEBI:15378"/>
        <dbReference type="ChEBI" id="CHEBI:30616"/>
        <dbReference type="ChEBI" id="CHEBI:33019"/>
        <dbReference type="ChEBI" id="CHEBI:57502"/>
        <dbReference type="ChEBI" id="CHEBI:58437"/>
        <dbReference type="EC" id="2.7.7.18"/>
    </reaction>
</comment>
<dbReference type="UniPathway" id="UPA00253">
    <property type="reaction ID" value="UER00332"/>
</dbReference>
<keyword evidence="8 11" id="KW-0067">ATP-binding</keyword>
<evidence type="ECO:0000256" key="9">
    <source>
        <dbReference type="ARBA" id="ARBA00023027"/>
    </source>
</evidence>
<comment type="similarity">
    <text evidence="3 11">Belongs to the NadD family.</text>
</comment>
<evidence type="ECO:0000256" key="3">
    <source>
        <dbReference type="ARBA" id="ARBA00009014"/>
    </source>
</evidence>
<comment type="caution">
    <text evidence="13">The sequence shown here is derived from an EMBL/GenBank/DDBJ whole genome shotgun (WGS) entry which is preliminary data.</text>
</comment>
<dbReference type="EMBL" id="SRIO01000002">
    <property type="protein sequence ID" value="TFZ83909.1"/>
    <property type="molecule type" value="Genomic_DNA"/>
</dbReference>
<accession>A0A4Z0FDW5</accession>
<gene>
    <name evidence="11 13" type="primary">nadD</name>
    <name evidence="13" type="ORF">E4680_01780</name>
</gene>
<dbReference type="EC" id="2.7.7.18" evidence="11"/>
<dbReference type="NCBIfam" id="TIGR00125">
    <property type="entry name" value="cyt_tran_rel"/>
    <property type="match status" value="1"/>
</dbReference>
<evidence type="ECO:0000256" key="10">
    <source>
        <dbReference type="ARBA" id="ARBA00048721"/>
    </source>
</evidence>
<keyword evidence="9 11" id="KW-0520">NAD</keyword>
<comment type="function">
    <text evidence="1 11">Catalyzes the reversible adenylation of nicotinate mononucleotide (NaMN) to nicotinic acid adenine dinucleotide (NaAD).</text>
</comment>
<dbReference type="PANTHER" id="PTHR39321:SF3">
    <property type="entry name" value="PHOSPHOPANTETHEINE ADENYLYLTRANSFERASE"/>
    <property type="match status" value="1"/>
</dbReference>
<evidence type="ECO:0000256" key="11">
    <source>
        <dbReference type="HAMAP-Rule" id="MF_00244"/>
    </source>
</evidence>
<dbReference type="HAMAP" id="MF_00244">
    <property type="entry name" value="NaMN_adenylyltr"/>
    <property type="match status" value="1"/>
</dbReference>
<dbReference type="CDD" id="cd02165">
    <property type="entry name" value="NMNAT"/>
    <property type="match status" value="1"/>
</dbReference>
<proteinExistence type="inferred from homology"/>
<keyword evidence="6 11" id="KW-0548">Nucleotidyltransferase</keyword>
<dbReference type="SUPFAM" id="SSF52374">
    <property type="entry name" value="Nucleotidylyl transferase"/>
    <property type="match status" value="1"/>
</dbReference>
<name>A0A4Z0FDW5_9GAMM</name>
<dbReference type="Proteomes" id="UP000297890">
    <property type="component" value="Unassembled WGS sequence"/>
</dbReference>
<dbReference type="Gene3D" id="3.40.50.620">
    <property type="entry name" value="HUPs"/>
    <property type="match status" value="1"/>
</dbReference>
<reference evidence="13 14" key="1">
    <citation type="journal article" date="2019" name="ISME J.">
        <title>Candidatus Macondimonas diazotrophica, a novel gammaproteobacterial genus dominating crude-oil-contaminated coastal sediments.</title>
        <authorList>
            <person name="Karthikeyan S."/>
            <person name="Konstantinidis K."/>
        </authorList>
    </citation>
    <scope>NUCLEOTIDE SEQUENCE [LARGE SCALE GENOMIC DNA]</scope>
    <source>
        <strain evidence="13 14">KTK01</strain>
    </source>
</reference>
<dbReference type="Pfam" id="PF01467">
    <property type="entry name" value="CTP_transf_like"/>
    <property type="match status" value="1"/>
</dbReference>
<evidence type="ECO:0000256" key="4">
    <source>
        <dbReference type="ARBA" id="ARBA00022642"/>
    </source>
</evidence>
<sequence length="211" mass="23584">MAPIGLLGGTFDPVHLGHMRIALEVMEALAFQEVRFIPAASPPHRSDPALDAHARVRLLRAAIADQPGFTLDLRELERPGPSYMVDTLIDLRGEVGTEQPLCLILGMDAFSLLPSWHRWEALAELTHVVVASRPGGAQRPEGAWWRGSVFMNPEQLQATPAGGVYFHRVTALEISATRLRQLINQGQSPRYLVPDAVWRMIDEEHWYQFHG</sequence>
<dbReference type="GO" id="GO:0004515">
    <property type="term" value="F:nicotinate-nucleotide adenylyltransferase activity"/>
    <property type="evidence" value="ECO:0007669"/>
    <property type="project" value="UniProtKB-UniRule"/>
</dbReference>
<feature type="domain" description="Cytidyltransferase-like" evidence="12">
    <location>
        <begin position="6"/>
        <end position="181"/>
    </location>
</feature>
<dbReference type="NCBIfam" id="NF000839">
    <property type="entry name" value="PRK00071.1-1"/>
    <property type="match status" value="1"/>
</dbReference>
<dbReference type="InterPro" id="IPR014729">
    <property type="entry name" value="Rossmann-like_a/b/a_fold"/>
</dbReference>
<protein>
    <recommendedName>
        <fullName evidence="11">Probable nicotinate-nucleotide adenylyltransferase</fullName>
        <ecNumber evidence="11">2.7.7.18</ecNumber>
    </recommendedName>
    <alternativeName>
        <fullName evidence="11">Deamido-NAD(+) diphosphorylase</fullName>
    </alternativeName>
    <alternativeName>
        <fullName evidence="11">Deamido-NAD(+) pyrophosphorylase</fullName>
    </alternativeName>
    <alternativeName>
        <fullName evidence="11">Nicotinate mononucleotide adenylyltransferase</fullName>
        <shortName evidence="11">NaMN adenylyltransferase</shortName>
    </alternativeName>
</protein>
<keyword evidence="5 11" id="KW-0808">Transferase</keyword>
<dbReference type="AlphaFoldDB" id="A0A4Z0FDW5"/>
<dbReference type="NCBIfam" id="NF000840">
    <property type="entry name" value="PRK00071.1-3"/>
    <property type="match status" value="1"/>
</dbReference>